<dbReference type="AlphaFoldDB" id="A0AAD9LG60"/>
<evidence type="ECO:0000313" key="6">
    <source>
        <dbReference type="Proteomes" id="UP001259832"/>
    </source>
</evidence>
<dbReference type="PANTHER" id="PTHR47251">
    <property type="entry name" value="FINGER DOMAIN PROTEIN, PUTATIVE (AFU_ORTHOLOGUE AFUA_3G04180)-RELATED"/>
    <property type="match status" value="1"/>
</dbReference>
<dbReference type="GO" id="GO:0003676">
    <property type="term" value="F:nucleic acid binding"/>
    <property type="evidence" value="ECO:0007669"/>
    <property type="project" value="InterPro"/>
</dbReference>
<dbReference type="InterPro" id="IPR036236">
    <property type="entry name" value="Znf_C2H2_sf"/>
</dbReference>
<keyword evidence="3" id="KW-0812">Transmembrane</keyword>
<proteinExistence type="predicted"/>
<evidence type="ECO:0000313" key="5">
    <source>
        <dbReference type="EMBL" id="KAK1935498.1"/>
    </source>
</evidence>
<dbReference type="EMBL" id="JASMQC010000023">
    <property type="protein sequence ID" value="KAK1935498.1"/>
    <property type="molecule type" value="Genomic_DNA"/>
</dbReference>
<name>A0AAD9LG60_9STRA</name>
<dbReference type="SUPFAM" id="SSF57667">
    <property type="entry name" value="beta-beta-alpha zinc fingers"/>
    <property type="match status" value="1"/>
</dbReference>
<evidence type="ECO:0000256" key="2">
    <source>
        <dbReference type="SAM" id="MobiDB-lite"/>
    </source>
</evidence>
<feature type="coiled-coil region" evidence="1">
    <location>
        <begin position="259"/>
        <end position="286"/>
    </location>
</feature>
<sequence>MRNSRNERHTDNTLNIQPPRMLRAVKYRNQAVQLHSSIHRFRTMQIPFKLLLLLMILVSISLLCSSTELRLFPIQPATTHRRFKKIVISKTQVCYSFDSCYNNIAVEAAWLDAPPGSRFAFYEESGCRGNFLRIQNGLASGSIDFTKVNFANKLSSFMLMKHINNNYATGGMVDVCHEERTSLNGTTPMEADDASFTPAFSTDHALDASNRGYRLLVKMGWSSGSGLGKHEQGIVEPVKMKENLVCLGLGKLAEYDKVTQLATKERRRLNAEMEETAEQVAAREAKGAKEEQLKAEVNNIRAAFYCQDCRKQYKTVTEMENHLSSYDHHHTKRLRQLQQQKRRVGTEEEQNVKRRKEQQQEELMLQRRIAAQTKAVGSSSAVKSDADKQEKPSTGTGTKVGFSFGGGMKVATKKPVKKALAVSSAFAFSQ</sequence>
<dbReference type="Pfam" id="PF01585">
    <property type="entry name" value="G-patch"/>
    <property type="match status" value="1"/>
</dbReference>
<keyword evidence="3" id="KW-0472">Membrane</keyword>
<evidence type="ECO:0000256" key="3">
    <source>
        <dbReference type="SAM" id="Phobius"/>
    </source>
</evidence>
<reference evidence="5" key="1">
    <citation type="submission" date="2023-08" db="EMBL/GenBank/DDBJ databases">
        <title>Reference Genome Resource for the Citrus Pathogen Phytophthora citrophthora.</title>
        <authorList>
            <person name="Moller H."/>
            <person name="Coetzee B."/>
            <person name="Rose L.J."/>
            <person name="Van Niekerk J.M."/>
        </authorList>
    </citation>
    <scope>NUCLEOTIDE SEQUENCE</scope>
    <source>
        <strain evidence="5">STE-U-9442</strain>
    </source>
</reference>
<keyword evidence="6" id="KW-1185">Reference proteome</keyword>
<dbReference type="PROSITE" id="PS50174">
    <property type="entry name" value="G_PATCH"/>
    <property type="match status" value="1"/>
</dbReference>
<dbReference type="PANTHER" id="PTHR47251:SF1">
    <property type="entry name" value="FINGER DOMAIN PROTEIN, PUTATIVE (AFU_ORTHOLOGUE AFUA_3G04180)-RELATED"/>
    <property type="match status" value="1"/>
</dbReference>
<feature type="transmembrane region" description="Helical" evidence="3">
    <location>
        <begin position="50"/>
        <end position="72"/>
    </location>
</feature>
<keyword evidence="1" id="KW-0175">Coiled coil</keyword>
<evidence type="ECO:0000259" key="4">
    <source>
        <dbReference type="PROSITE" id="PS50174"/>
    </source>
</evidence>
<evidence type="ECO:0000256" key="1">
    <source>
        <dbReference type="SAM" id="Coils"/>
    </source>
</evidence>
<dbReference type="Proteomes" id="UP001259832">
    <property type="component" value="Unassembled WGS sequence"/>
</dbReference>
<keyword evidence="3" id="KW-1133">Transmembrane helix</keyword>
<dbReference type="InterPro" id="IPR000467">
    <property type="entry name" value="G_patch_dom"/>
</dbReference>
<dbReference type="InterPro" id="IPR013087">
    <property type="entry name" value="Znf_C2H2_type"/>
</dbReference>
<dbReference type="PROSITE" id="PS00028">
    <property type="entry name" value="ZINC_FINGER_C2H2_1"/>
    <property type="match status" value="1"/>
</dbReference>
<gene>
    <name evidence="5" type="ORF">P3T76_010723</name>
</gene>
<feature type="domain" description="G-patch" evidence="4">
    <location>
        <begin position="208"/>
        <end position="254"/>
    </location>
</feature>
<organism evidence="5 6">
    <name type="scientific">Phytophthora citrophthora</name>
    <dbReference type="NCBI Taxonomy" id="4793"/>
    <lineage>
        <taxon>Eukaryota</taxon>
        <taxon>Sar</taxon>
        <taxon>Stramenopiles</taxon>
        <taxon>Oomycota</taxon>
        <taxon>Peronosporomycetes</taxon>
        <taxon>Peronosporales</taxon>
        <taxon>Peronosporaceae</taxon>
        <taxon>Phytophthora</taxon>
    </lineage>
</organism>
<dbReference type="SMART" id="SM00443">
    <property type="entry name" value="G_patch"/>
    <property type="match status" value="1"/>
</dbReference>
<comment type="caution">
    <text evidence="5">The sequence shown here is derived from an EMBL/GenBank/DDBJ whole genome shotgun (WGS) entry which is preliminary data.</text>
</comment>
<protein>
    <submittedName>
        <fullName evidence="5">G patch domain-containing protein 8</fullName>
    </submittedName>
</protein>
<accession>A0AAD9LG60</accession>
<feature type="region of interest" description="Disordered" evidence="2">
    <location>
        <begin position="339"/>
        <end position="408"/>
    </location>
</feature>